<dbReference type="PRINTS" id="PR00150">
    <property type="entry name" value="PEPCARBXLASE"/>
</dbReference>
<accession>A0AAN0SDT5</accession>
<sequence>MNEKYSALRSNVSMLGHLLGNTIKDAHGDALLEKVETIRKLSKSALSGNQSDRESLIEEIKSLPDEQLTPVAHAFNQFLNLTNMAEQYHTISRHCDTHVCEPDAINNLFSKLSQNDISKLDTAQAVRDLNIELVLTAHPTEITRRTMINKLVKINKCLSKLELNDLSAKERQKTERRLEQLIAQGWHSDTIRQQRPTPLDEAKWGFAVVENSLWEAVPDFLRELDGRLRGYLEEGLPIDARPVHFSSWMGGDRDGNPFVTHTITREVMLLSRWKAADLYLNDINELVSELSMTRCNDAVRSLAGEDEHEPYRAVLKQLRALLTETKEILDAKVNGQKLAVKAPLQRVEQLWEPLYACYQSLHECGMGIIADGSLLDTLRRIKAFGVHLVRLDIRQESTRHSDALSELTRYLGIGDYNQWSEQDKIAFLTNELASKRPLLPRDWQPSEQVQEVLDTCKIVAAQPREAFGAYVISMARTASDVLAVHLLLQEAGCPYRMDVCPLFETLDDLNNAESVIKQLMGIDLYRGFIQNHQMVMIGYSDSAKDAGVMSAGWAQYHAMEALVKVAEEEGVELTLFHGRGGTIGRGGAPAHAALLSQPPKSLKGGLRVTEQGEMIRFKLGLPEVAVNSFNLYASAILEANLLPPPEPKQEWRDLMNVLSEVSCEAYRSVVRGEPDFVPYFRQATPELELGKLPLGSRPAKRNPKGGVESLRAIPWIFSWSQNRLVLPAWLGAGEAIQYSIDKGHQALLEEMCREWPFFSTRLGMLEMVYTKCNLEISRYYDERLADPKLLPLGDKLRAQLQQDIKAVLNVENNENLMQSDPWGQESIRLRNIYVEPLNMLQAELLYRTRQNDAASPELEEALMVTIAGIAAGMRNTG</sequence>
<comment type="cofactor">
    <cofactor evidence="1 10">
        <name>Mg(2+)</name>
        <dbReference type="ChEBI" id="CHEBI:18420"/>
    </cofactor>
</comment>
<gene>
    <name evidence="10" type="primary">ppc</name>
    <name evidence="13" type="ORF">IX92_15015</name>
</gene>
<dbReference type="RefSeq" id="WP_043009682.1">
    <property type="nucleotide sequence ID" value="NZ_CP009617.1"/>
</dbReference>
<dbReference type="GO" id="GO:0015977">
    <property type="term" value="P:carbon fixation"/>
    <property type="evidence" value="ECO:0007669"/>
    <property type="project" value="UniProtKB-UniRule"/>
</dbReference>
<evidence type="ECO:0000313" key="13">
    <source>
        <dbReference type="EMBL" id="AIW20562.1"/>
    </source>
</evidence>
<dbReference type="Proteomes" id="UP000030081">
    <property type="component" value="Chromosome 1"/>
</dbReference>
<feature type="active site" evidence="10 11">
    <location>
        <position position="138"/>
    </location>
</feature>
<evidence type="ECO:0000256" key="9">
    <source>
        <dbReference type="ARBA" id="ARBA00048995"/>
    </source>
</evidence>
<evidence type="ECO:0000256" key="3">
    <source>
        <dbReference type="ARBA" id="ARBA00008346"/>
    </source>
</evidence>
<evidence type="ECO:0000256" key="1">
    <source>
        <dbReference type="ARBA" id="ARBA00001946"/>
    </source>
</evidence>
<dbReference type="Gene3D" id="1.20.1440.90">
    <property type="entry name" value="Phosphoenolpyruvate/pyruvate domain"/>
    <property type="match status" value="1"/>
</dbReference>
<evidence type="ECO:0000256" key="7">
    <source>
        <dbReference type="ARBA" id="ARBA00023239"/>
    </source>
</evidence>
<organism evidence="13 14">
    <name type="scientific">Vibrio coralliilyticus</name>
    <dbReference type="NCBI Taxonomy" id="190893"/>
    <lineage>
        <taxon>Bacteria</taxon>
        <taxon>Pseudomonadati</taxon>
        <taxon>Pseudomonadota</taxon>
        <taxon>Gammaproteobacteria</taxon>
        <taxon>Vibrionales</taxon>
        <taxon>Vibrionaceae</taxon>
        <taxon>Vibrio</taxon>
    </lineage>
</organism>
<dbReference type="NCBIfam" id="NF000584">
    <property type="entry name" value="PRK00009.1"/>
    <property type="match status" value="1"/>
</dbReference>
<name>A0AAN0SDT5_9VIBR</name>
<dbReference type="HAMAP" id="MF_00595">
    <property type="entry name" value="PEPcase_type1"/>
    <property type="match status" value="1"/>
</dbReference>
<comment type="function">
    <text evidence="2 10">Forms oxaloacetate, a four-carbon dicarboxylic acid source for the tricarboxylic acid cycle.</text>
</comment>
<evidence type="ECO:0000256" key="5">
    <source>
        <dbReference type="ARBA" id="ARBA00022419"/>
    </source>
</evidence>
<dbReference type="EC" id="4.1.1.31" evidence="4 10"/>
<evidence type="ECO:0000256" key="8">
    <source>
        <dbReference type="ARBA" id="ARBA00023300"/>
    </source>
</evidence>
<evidence type="ECO:0000313" key="14">
    <source>
        <dbReference type="Proteomes" id="UP000030081"/>
    </source>
</evidence>
<dbReference type="InterPro" id="IPR018129">
    <property type="entry name" value="PEP_COase_Lys_AS"/>
</dbReference>
<evidence type="ECO:0000256" key="2">
    <source>
        <dbReference type="ARBA" id="ARBA00003670"/>
    </source>
</evidence>
<dbReference type="KEGG" id="vcy:IX92_15015"/>
<evidence type="ECO:0000256" key="6">
    <source>
        <dbReference type="ARBA" id="ARBA00022842"/>
    </source>
</evidence>
<dbReference type="GO" id="GO:0000287">
    <property type="term" value="F:magnesium ion binding"/>
    <property type="evidence" value="ECO:0007669"/>
    <property type="project" value="UniProtKB-UniRule"/>
</dbReference>
<comment type="subunit">
    <text evidence="10">Homotetramer.</text>
</comment>
<comment type="similarity">
    <text evidence="3 10">Belongs to the PEPCase type 1 family.</text>
</comment>
<dbReference type="InterPro" id="IPR022805">
    <property type="entry name" value="PEP_COase_bac/pln-type"/>
</dbReference>
<evidence type="ECO:0000256" key="10">
    <source>
        <dbReference type="HAMAP-Rule" id="MF_00595"/>
    </source>
</evidence>
<reference evidence="13 14" key="1">
    <citation type="submission" date="2014-10" db="EMBL/GenBank/DDBJ databases">
        <title>The Complete Genome Sequence for the Shellfish Pathogen Vibrio coralliilyticus RE98 Isolated from a Shellfish Hatchery.</title>
        <authorList>
            <person name="Richards G.P."/>
            <person name="Bono J.L."/>
            <person name="Watson M.A."/>
            <person name="Needleman D.S."/>
        </authorList>
    </citation>
    <scope>NUCLEOTIDE SEQUENCE [LARGE SCALE GENOMIC DNA]</scope>
    <source>
        <strain evidence="13 14">RE98</strain>
    </source>
</reference>
<keyword evidence="6 10" id="KW-0460">Magnesium</keyword>
<dbReference type="InterPro" id="IPR015813">
    <property type="entry name" value="Pyrv/PenolPyrv_kinase-like_dom"/>
</dbReference>
<dbReference type="InterPro" id="IPR033129">
    <property type="entry name" value="PEPCASE_His_AS"/>
</dbReference>
<protein>
    <recommendedName>
        <fullName evidence="5 10">Phosphoenolpyruvate carboxylase</fullName>
        <shortName evidence="10">PEPC</shortName>
        <shortName evidence="10">PEPCase</shortName>
        <ecNumber evidence="4 10">4.1.1.31</ecNumber>
    </recommendedName>
</protein>
<keyword evidence="8 10" id="KW-0120">Carbon dioxide fixation</keyword>
<dbReference type="Pfam" id="PF00311">
    <property type="entry name" value="PEPcase"/>
    <property type="match status" value="1"/>
</dbReference>
<dbReference type="GO" id="GO:0006099">
    <property type="term" value="P:tricarboxylic acid cycle"/>
    <property type="evidence" value="ECO:0007669"/>
    <property type="project" value="InterPro"/>
</dbReference>
<dbReference type="PANTHER" id="PTHR30523:SF6">
    <property type="entry name" value="PHOSPHOENOLPYRUVATE CARBOXYLASE"/>
    <property type="match status" value="1"/>
</dbReference>
<dbReference type="PROSITE" id="PS00393">
    <property type="entry name" value="PEPCASE_2"/>
    <property type="match status" value="1"/>
</dbReference>
<dbReference type="GO" id="GO:0006107">
    <property type="term" value="P:oxaloacetate metabolic process"/>
    <property type="evidence" value="ECO:0007669"/>
    <property type="project" value="UniProtKB-UniRule"/>
</dbReference>
<dbReference type="GO" id="GO:0008964">
    <property type="term" value="F:phosphoenolpyruvate carboxylase activity"/>
    <property type="evidence" value="ECO:0007669"/>
    <property type="project" value="UniProtKB-UniRule"/>
</dbReference>
<dbReference type="PROSITE" id="PS00781">
    <property type="entry name" value="PEPCASE_1"/>
    <property type="match status" value="1"/>
</dbReference>
<dbReference type="SUPFAM" id="SSF51621">
    <property type="entry name" value="Phosphoenolpyruvate/pyruvate domain"/>
    <property type="match status" value="1"/>
</dbReference>
<evidence type="ECO:0000256" key="11">
    <source>
        <dbReference type="PROSITE-ProRule" id="PRU10111"/>
    </source>
</evidence>
<comment type="catalytic activity">
    <reaction evidence="9 10">
        <text>oxaloacetate + phosphate = phosphoenolpyruvate + hydrogencarbonate</text>
        <dbReference type="Rhea" id="RHEA:28370"/>
        <dbReference type="ChEBI" id="CHEBI:16452"/>
        <dbReference type="ChEBI" id="CHEBI:17544"/>
        <dbReference type="ChEBI" id="CHEBI:43474"/>
        <dbReference type="ChEBI" id="CHEBI:58702"/>
        <dbReference type="EC" id="4.1.1.31"/>
    </reaction>
</comment>
<dbReference type="FunFam" id="1.20.1440.90:FF:000002">
    <property type="entry name" value="Phosphoenolpyruvate carboxylase"/>
    <property type="match status" value="1"/>
</dbReference>
<keyword evidence="7 10" id="KW-0456">Lyase</keyword>
<proteinExistence type="inferred from homology"/>
<dbReference type="PANTHER" id="PTHR30523">
    <property type="entry name" value="PHOSPHOENOLPYRUVATE CARBOXYLASE"/>
    <property type="match status" value="1"/>
</dbReference>
<evidence type="ECO:0000256" key="4">
    <source>
        <dbReference type="ARBA" id="ARBA00012305"/>
    </source>
</evidence>
<dbReference type="GO" id="GO:0005829">
    <property type="term" value="C:cytosol"/>
    <property type="evidence" value="ECO:0007669"/>
    <property type="project" value="TreeGrafter"/>
</dbReference>
<dbReference type="EMBL" id="CP009617">
    <property type="protein sequence ID" value="AIW20562.1"/>
    <property type="molecule type" value="Genomic_DNA"/>
</dbReference>
<keyword evidence="14" id="KW-1185">Reference proteome</keyword>
<dbReference type="AlphaFoldDB" id="A0AAN0SDT5"/>
<evidence type="ECO:0000256" key="12">
    <source>
        <dbReference type="PROSITE-ProRule" id="PRU10112"/>
    </source>
</evidence>
<feature type="active site" evidence="10 12">
    <location>
        <position position="544"/>
    </location>
</feature>
<dbReference type="InterPro" id="IPR021135">
    <property type="entry name" value="PEP_COase"/>
</dbReference>